<evidence type="ECO:0000313" key="5">
    <source>
        <dbReference type="Proteomes" id="UP001596407"/>
    </source>
</evidence>
<feature type="domain" description="DUF7827" evidence="3">
    <location>
        <begin position="7"/>
        <end position="84"/>
    </location>
</feature>
<protein>
    <recommendedName>
        <fullName evidence="3">DUF7827 domain-containing protein</fullName>
    </recommendedName>
</protein>
<keyword evidence="2" id="KW-1133">Transmembrane helix</keyword>
<feature type="transmembrane region" description="Helical" evidence="2">
    <location>
        <begin position="295"/>
        <end position="319"/>
    </location>
</feature>
<evidence type="ECO:0000313" key="4">
    <source>
        <dbReference type="EMBL" id="MFC7080737.1"/>
    </source>
</evidence>
<dbReference type="InterPro" id="IPR057149">
    <property type="entry name" value="DUF7827"/>
</dbReference>
<organism evidence="4 5">
    <name type="scientific">Halorussus caseinilyticus</name>
    <dbReference type="NCBI Taxonomy" id="3034025"/>
    <lineage>
        <taxon>Archaea</taxon>
        <taxon>Methanobacteriati</taxon>
        <taxon>Methanobacteriota</taxon>
        <taxon>Stenosarchaea group</taxon>
        <taxon>Halobacteria</taxon>
        <taxon>Halobacteriales</taxon>
        <taxon>Haladaptataceae</taxon>
        <taxon>Halorussus</taxon>
    </lineage>
</organism>
<keyword evidence="2" id="KW-0812">Transmembrane</keyword>
<accession>A0ABD5WJK1</accession>
<dbReference type="AlphaFoldDB" id="A0ABD5WJK1"/>
<sequence length="323" mass="33021">MPIGVSPNGTATLSVGGENMTYSLDAAVEDGDGDGRVTLLFDTGEVGLDRKPITVADDADAASVRHESGPSSGENVLDAGEYPLLQYRGDRPTGAPSEDRGALTVGVRSGGESDGGSDDGPVVADFGIQNASVATDPGRSGLSAKNYPTDRSVETRVGETARFELWTDEAKSATVTVGEFDRDYTLSATVRDGDGDERVVLLFNTTAARSAGGSPTLTAADPDDEVTVTTERGSFAAAEYDLHVYVGPSVELSGDLDGPKKYRLLHTGTLVVTETGTTPTLAVTEGAAGDSGPPLMAVGAFGLAAVLGVVGVALLVGAFEFGR</sequence>
<gene>
    <name evidence="4" type="ORF">ACFQJ6_12090</name>
</gene>
<reference evidence="4 5" key="1">
    <citation type="journal article" date="2019" name="Int. J. Syst. Evol. Microbiol.">
        <title>The Global Catalogue of Microorganisms (GCM) 10K type strain sequencing project: providing services to taxonomists for standard genome sequencing and annotation.</title>
        <authorList>
            <consortium name="The Broad Institute Genomics Platform"/>
            <consortium name="The Broad Institute Genome Sequencing Center for Infectious Disease"/>
            <person name="Wu L."/>
            <person name="Ma J."/>
        </authorList>
    </citation>
    <scope>NUCLEOTIDE SEQUENCE [LARGE SCALE GENOMIC DNA]</scope>
    <source>
        <strain evidence="4 5">DT72</strain>
    </source>
</reference>
<comment type="caution">
    <text evidence="4">The sequence shown here is derived from an EMBL/GenBank/DDBJ whole genome shotgun (WGS) entry which is preliminary data.</text>
</comment>
<proteinExistence type="predicted"/>
<feature type="region of interest" description="Disordered" evidence="1">
    <location>
        <begin position="87"/>
        <end position="124"/>
    </location>
</feature>
<evidence type="ECO:0000259" key="3">
    <source>
        <dbReference type="Pfam" id="PF25162"/>
    </source>
</evidence>
<dbReference type="Pfam" id="PF25162">
    <property type="entry name" value="DUF7827"/>
    <property type="match status" value="2"/>
</dbReference>
<dbReference type="EMBL" id="JBHSZH010000005">
    <property type="protein sequence ID" value="MFC7080737.1"/>
    <property type="molecule type" value="Genomic_DNA"/>
</dbReference>
<name>A0ABD5WJK1_9EURY</name>
<keyword evidence="2" id="KW-0472">Membrane</keyword>
<dbReference type="RefSeq" id="WP_382209840.1">
    <property type="nucleotide sequence ID" value="NZ_JBHSZH010000005.1"/>
</dbReference>
<evidence type="ECO:0000256" key="2">
    <source>
        <dbReference type="SAM" id="Phobius"/>
    </source>
</evidence>
<feature type="domain" description="DUF7827" evidence="3">
    <location>
        <begin position="150"/>
        <end position="234"/>
    </location>
</feature>
<evidence type="ECO:0000256" key="1">
    <source>
        <dbReference type="SAM" id="MobiDB-lite"/>
    </source>
</evidence>
<dbReference type="Proteomes" id="UP001596407">
    <property type="component" value="Unassembled WGS sequence"/>
</dbReference>
<keyword evidence="5" id="KW-1185">Reference proteome</keyword>